<evidence type="ECO:0000313" key="3">
    <source>
        <dbReference type="Proteomes" id="UP000249248"/>
    </source>
</evidence>
<comment type="caution">
    <text evidence="2">The sequence shown here is derived from an EMBL/GenBank/DDBJ whole genome shotgun (WGS) entry which is preliminary data.</text>
</comment>
<dbReference type="OrthoDB" id="824310at2"/>
<proteinExistence type="predicted"/>
<feature type="domain" description="Formylmethanofuran dehydrogenase subunit E" evidence="1">
    <location>
        <begin position="66"/>
        <end position="201"/>
    </location>
</feature>
<dbReference type="Gene3D" id="3.30.1330.130">
    <property type="match status" value="1"/>
</dbReference>
<accession>A0A2W1MZV0</accession>
<dbReference type="RefSeq" id="WP_111062418.1">
    <property type="nucleotide sequence ID" value="NZ_JBHUCU010000027.1"/>
</dbReference>
<organism evidence="2 3">
    <name type="scientific">Putridiphycobacter roseus</name>
    <dbReference type="NCBI Taxonomy" id="2219161"/>
    <lineage>
        <taxon>Bacteria</taxon>
        <taxon>Pseudomonadati</taxon>
        <taxon>Bacteroidota</taxon>
        <taxon>Flavobacteriia</taxon>
        <taxon>Flavobacteriales</taxon>
        <taxon>Crocinitomicaceae</taxon>
        <taxon>Putridiphycobacter</taxon>
    </lineage>
</organism>
<evidence type="ECO:0000313" key="2">
    <source>
        <dbReference type="EMBL" id="PZE17457.1"/>
    </source>
</evidence>
<sequence>MTKNSLYALLMLIPLFGCQSVANKQVDKDRIVIEEKLPIIKVLDTDFSKGRLTLVHEINLHDLEKFHGHLCDGLVVGFLGIQEGLEVLYPNGVIDRTNTRIVSKSSPCLTDVAIYVTGGRYQYNSFYVDDEIQNGFYIIQRKDNNESVKVQLKKGVKPAQIDVLGGKAILGDLPPCALDTLKFLEDEFSKKLLSTNPKENFSITKLKDFKWNPILKNTYIKTDIINKNKSKCTK</sequence>
<gene>
    <name evidence="2" type="ORF">DNU06_06410</name>
</gene>
<dbReference type="SUPFAM" id="SSF143555">
    <property type="entry name" value="FwdE-like"/>
    <property type="match status" value="1"/>
</dbReference>
<dbReference type="AlphaFoldDB" id="A0A2W1MZV0"/>
<name>A0A2W1MZV0_9FLAO</name>
<dbReference type="Proteomes" id="UP000249248">
    <property type="component" value="Unassembled WGS sequence"/>
</dbReference>
<protein>
    <recommendedName>
        <fullName evidence="1">Formylmethanofuran dehydrogenase subunit E domain-containing protein</fullName>
    </recommendedName>
</protein>
<dbReference type="Pfam" id="PF02663">
    <property type="entry name" value="FmdE"/>
    <property type="match status" value="1"/>
</dbReference>
<dbReference type="InterPro" id="IPR003814">
    <property type="entry name" value="FmdEsu_dom"/>
</dbReference>
<keyword evidence="3" id="KW-1185">Reference proteome</keyword>
<evidence type="ECO:0000259" key="1">
    <source>
        <dbReference type="Pfam" id="PF02663"/>
    </source>
</evidence>
<reference evidence="2 3" key="1">
    <citation type="submission" date="2018-06" db="EMBL/GenBank/DDBJ databases">
        <title>The draft genome sequence of Crocinitomix sp. SM1701.</title>
        <authorList>
            <person name="Zhang X."/>
        </authorList>
    </citation>
    <scope>NUCLEOTIDE SEQUENCE [LARGE SCALE GENOMIC DNA]</scope>
    <source>
        <strain evidence="2 3">SM1701</strain>
    </source>
</reference>
<dbReference type="EMBL" id="QKSB01000003">
    <property type="protein sequence ID" value="PZE17457.1"/>
    <property type="molecule type" value="Genomic_DNA"/>
</dbReference>